<evidence type="ECO:0000313" key="9">
    <source>
        <dbReference type="Proteomes" id="UP001250932"/>
    </source>
</evidence>
<dbReference type="InterPro" id="IPR036388">
    <property type="entry name" value="WH-like_DNA-bd_sf"/>
</dbReference>
<keyword evidence="4" id="KW-0238">DNA-binding</keyword>
<organism evidence="8 9">
    <name type="scientific">Candidatus Nitronereus thalassa</name>
    <dbReference type="NCBI Taxonomy" id="3020898"/>
    <lineage>
        <taxon>Bacteria</taxon>
        <taxon>Pseudomonadati</taxon>
        <taxon>Nitrospirota</taxon>
        <taxon>Nitrospiria</taxon>
        <taxon>Nitrospirales</taxon>
        <taxon>Nitrospiraceae</taxon>
        <taxon>Candidatus Nitronereus</taxon>
    </lineage>
</organism>
<feature type="domain" description="RNA polymerase sigma factor 70 region 4 type 2" evidence="7">
    <location>
        <begin position="116"/>
        <end position="167"/>
    </location>
</feature>
<evidence type="ECO:0000313" key="8">
    <source>
        <dbReference type="EMBL" id="MDT7040725.1"/>
    </source>
</evidence>
<evidence type="ECO:0000256" key="4">
    <source>
        <dbReference type="ARBA" id="ARBA00023125"/>
    </source>
</evidence>
<dbReference type="InterPro" id="IPR013325">
    <property type="entry name" value="RNA_pol_sigma_r2"/>
</dbReference>
<comment type="similarity">
    <text evidence="1">Belongs to the sigma-70 factor family. ECF subfamily.</text>
</comment>
<dbReference type="Pfam" id="PF08281">
    <property type="entry name" value="Sigma70_r4_2"/>
    <property type="match status" value="1"/>
</dbReference>
<keyword evidence="2" id="KW-0805">Transcription regulation</keyword>
<dbReference type="Gene3D" id="1.10.10.10">
    <property type="entry name" value="Winged helix-like DNA-binding domain superfamily/Winged helix DNA-binding domain"/>
    <property type="match status" value="1"/>
</dbReference>
<dbReference type="InterPro" id="IPR007627">
    <property type="entry name" value="RNA_pol_sigma70_r2"/>
</dbReference>
<dbReference type="PANTHER" id="PTHR43133">
    <property type="entry name" value="RNA POLYMERASE ECF-TYPE SIGMA FACTO"/>
    <property type="match status" value="1"/>
</dbReference>
<reference evidence="8 9" key="1">
    <citation type="journal article" date="2023" name="ISME J.">
        <title>Cultivation and genomic characterization of novel and ubiquitous marine nitrite-oxidizing bacteria from the Nitrospirales.</title>
        <authorList>
            <person name="Mueller A.J."/>
            <person name="Daebeler A."/>
            <person name="Herbold C.W."/>
            <person name="Kirkegaard R.H."/>
            <person name="Daims H."/>
        </authorList>
    </citation>
    <scope>NUCLEOTIDE SEQUENCE [LARGE SCALE GENOMIC DNA]</scope>
    <source>
        <strain evidence="8 9">EB</strain>
    </source>
</reference>
<protein>
    <submittedName>
        <fullName evidence="8">RNA polymerase sigma factor</fullName>
    </submittedName>
</protein>
<dbReference type="InterPro" id="IPR039425">
    <property type="entry name" value="RNA_pol_sigma-70-like"/>
</dbReference>
<accession>A0ABU3K2T4</accession>
<comment type="caution">
    <text evidence="8">The sequence shown here is derived from an EMBL/GenBank/DDBJ whole genome shotgun (WGS) entry which is preliminary data.</text>
</comment>
<evidence type="ECO:0000256" key="3">
    <source>
        <dbReference type="ARBA" id="ARBA00023082"/>
    </source>
</evidence>
<keyword evidence="9" id="KW-1185">Reference proteome</keyword>
<evidence type="ECO:0000256" key="2">
    <source>
        <dbReference type="ARBA" id="ARBA00023015"/>
    </source>
</evidence>
<dbReference type="Proteomes" id="UP001250932">
    <property type="component" value="Unassembled WGS sequence"/>
</dbReference>
<dbReference type="Gene3D" id="1.10.1740.10">
    <property type="match status" value="1"/>
</dbReference>
<dbReference type="InterPro" id="IPR013324">
    <property type="entry name" value="RNA_pol_sigma_r3/r4-like"/>
</dbReference>
<dbReference type="SUPFAM" id="SSF88946">
    <property type="entry name" value="Sigma2 domain of RNA polymerase sigma factors"/>
    <property type="match status" value="1"/>
</dbReference>
<dbReference type="Pfam" id="PF04542">
    <property type="entry name" value="Sigma70_r2"/>
    <property type="match status" value="1"/>
</dbReference>
<dbReference type="NCBIfam" id="TIGR02937">
    <property type="entry name" value="sigma70-ECF"/>
    <property type="match status" value="1"/>
</dbReference>
<dbReference type="SUPFAM" id="SSF88659">
    <property type="entry name" value="Sigma3 and sigma4 domains of RNA polymerase sigma factors"/>
    <property type="match status" value="1"/>
</dbReference>
<dbReference type="InterPro" id="IPR014284">
    <property type="entry name" value="RNA_pol_sigma-70_dom"/>
</dbReference>
<dbReference type="PANTHER" id="PTHR43133:SF8">
    <property type="entry name" value="RNA POLYMERASE SIGMA FACTOR HI_1459-RELATED"/>
    <property type="match status" value="1"/>
</dbReference>
<keyword evidence="5" id="KW-0804">Transcription</keyword>
<evidence type="ECO:0000256" key="1">
    <source>
        <dbReference type="ARBA" id="ARBA00010641"/>
    </source>
</evidence>
<evidence type="ECO:0000256" key="5">
    <source>
        <dbReference type="ARBA" id="ARBA00023163"/>
    </source>
</evidence>
<dbReference type="EMBL" id="JAQOUE010000001">
    <property type="protein sequence ID" value="MDT7040725.1"/>
    <property type="molecule type" value="Genomic_DNA"/>
</dbReference>
<dbReference type="RefSeq" id="WP_313831083.1">
    <property type="nucleotide sequence ID" value="NZ_JAQOUE010000001.1"/>
</dbReference>
<evidence type="ECO:0000259" key="7">
    <source>
        <dbReference type="Pfam" id="PF08281"/>
    </source>
</evidence>
<gene>
    <name evidence="8" type="ORF">PPG34_00075</name>
</gene>
<proteinExistence type="inferred from homology"/>
<keyword evidence="3" id="KW-0731">Sigma factor</keyword>
<feature type="domain" description="RNA polymerase sigma-70 region 2" evidence="6">
    <location>
        <begin position="22"/>
        <end position="85"/>
    </location>
</feature>
<sequence length="204" mass="23080">MQVNPLNKPSKNIAPAVAAVLTENRQDFFRFLTHRLGNLDTAEEVIQEFNLRAISRASDLRDPDRAIPWLYRVLNSTLADFFRREITRRQGEAEYAHLQPESQKAFDVDTEAVCACFHALLPALKPEYSEILQRIDLGGESREHVAKDLGITGNLARVRLHRARQALKRDLLQACGTCCQNHGFMDCECTHSSNLVNVSPPRSL</sequence>
<name>A0ABU3K2T4_9BACT</name>
<dbReference type="InterPro" id="IPR013249">
    <property type="entry name" value="RNA_pol_sigma70_r4_t2"/>
</dbReference>
<evidence type="ECO:0000259" key="6">
    <source>
        <dbReference type="Pfam" id="PF04542"/>
    </source>
</evidence>